<proteinExistence type="predicted"/>
<dbReference type="Proteomes" id="UP000189670">
    <property type="component" value="Unassembled WGS sequence"/>
</dbReference>
<dbReference type="SUPFAM" id="SSF50939">
    <property type="entry name" value="Sialidases"/>
    <property type="match status" value="1"/>
</dbReference>
<gene>
    <name evidence="1" type="ORF">OMM_11392</name>
</gene>
<evidence type="ECO:0000313" key="2">
    <source>
        <dbReference type="Proteomes" id="UP000189670"/>
    </source>
</evidence>
<dbReference type="InterPro" id="IPR036278">
    <property type="entry name" value="Sialidase_sf"/>
</dbReference>
<organism evidence="1 2">
    <name type="scientific">Candidatus Magnetoglobus multicellularis str. Araruama</name>
    <dbReference type="NCBI Taxonomy" id="890399"/>
    <lineage>
        <taxon>Bacteria</taxon>
        <taxon>Pseudomonadati</taxon>
        <taxon>Thermodesulfobacteriota</taxon>
        <taxon>Desulfobacteria</taxon>
        <taxon>Desulfobacterales</taxon>
        <taxon>Desulfobacteraceae</taxon>
        <taxon>Candidatus Magnetoglobus</taxon>
    </lineage>
</organism>
<accession>A0A1V1NYE8</accession>
<dbReference type="CDD" id="cd15482">
    <property type="entry name" value="Sialidase_non-viral"/>
    <property type="match status" value="1"/>
</dbReference>
<evidence type="ECO:0008006" key="3">
    <source>
        <dbReference type="Google" id="ProtNLM"/>
    </source>
</evidence>
<reference evidence="2" key="1">
    <citation type="submission" date="2012-11" db="EMBL/GenBank/DDBJ databases">
        <authorList>
            <person name="Lucero-Rivera Y.E."/>
            <person name="Tovar-Ramirez D."/>
        </authorList>
    </citation>
    <scope>NUCLEOTIDE SEQUENCE [LARGE SCALE GENOMIC DNA]</scope>
    <source>
        <strain evidence="2">Araruama</strain>
    </source>
</reference>
<protein>
    <recommendedName>
        <fullName evidence="3">Sialidase domain-containing protein</fullName>
    </recommendedName>
</protein>
<feature type="non-terminal residue" evidence="1">
    <location>
        <position position="858"/>
    </location>
</feature>
<dbReference type="AlphaFoldDB" id="A0A1V1NYE8"/>
<comment type="caution">
    <text evidence="1">The sequence shown here is derived from an EMBL/GenBank/DDBJ whole genome shotgun (WGS) entry which is preliminary data.</text>
</comment>
<sequence length="858" mass="96611">MTISNVFGSYDDYQYSYYEEPACSADGICLTFELADNKKTFQTFVSKADDSSFVEGGTALLFWRTETALVESVEFEAGATQIIFEFNDPIRKGHPGHGNYFVLINKLSGSPLLTGSIYISTEYATSCSTVIDGDDIHIWYSSISGEGTKNALVYYMPEGVGYWDFFTEKKAGYSIDVNCSYENFDNAYLCKYVEQDETYKFTVSTGYDVIVKYVHEPLTISGYITSGNTFIGGVELIGFPKTPDTEANGYYETQVPYGWSGTVHPEIWGHTFEPETVSYSNVTANISQNYSLIEIDKAILSFPHKYVNQNETGLLGLGLVNSIPIKECTIQFSYDATAGFDIVELTLTKRSENLSVSFSKDERDHTNVKVTCHLSSEIDNRIDAGSGNIISFIYSAAHDGSGAIALKINKAGLVTAQNNSSVAPTHHDGKISFYIKQDTEKLINIEKTVIAEENHSSMEVACYGNNVYLFVDSYKNHLAKFYRSYDSGRSFDSGIIFGSEVKDVELKVNSNGHIHLFWNNFDHNLNYTQSLDNGATFSKPRAINKENSDYQAGTDYNCFIDKQDNIYFVFQHSSGSKRDLSYIISKDNGKTFSTPVQVTYDEIQEDRPKIFVYNETIYITYWELSSQNIYLINSADNYSNAISINIHPVQAYGYDFAINDYGEFFIVYSAIIDDDIELFIGRSLDHGLSFGPSPISSPSSGEQSYPKMYLFNNLVHLAWNDHRNNNYDIYYTKSIDKGATYEHDTNTSQQPDDQYIQDISADNTRVYIIANNQQNQPNTTDLYILNLIDNESPSIHIKTPTNLSNPNNLTKITGTASDENSGIYQVEIQLSDGNNYWYSNKEMRNGYKRKSGLHVMAQ</sequence>
<name>A0A1V1NYE8_9BACT</name>
<dbReference type="Gene3D" id="2.120.10.10">
    <property type="match status" value="1"/>
</dbReference>
<evidence type="ECO:0000313" key="1">
    <source>
        <dbReference type="EMBL" id="ETR67619.1"/>
    </source>
</evidence>
<dbReference type="EMBL" id="ATBP01001292">
    <property type="protein sequence ID" value="ETR67619.1"/>
    <property type="molecule type" value="Genomic_DNA"/>
</dbReference>